<proteinExistence type="predicted"/>
<organism evidence="2 3">
    <name type="scientific">Microvirga makkahensis</name>
    <dbReference type="NCBI Taxonomy" id="1128670"/>
    <lineage>
        <taxon>Bacteria</taxon>
        <taxon>Pseudomonadati</taxon>
        <taxon>Pseudomonadota</taxon>
        <taxon>Alphaproteobacteria</taxon>
        <taxon>Hyphomicrobiales</taxon>
        <taxon>Methylobacteriaceae</taxon>
        <taxon>Microvirga</taxon>
    </lineage>
</organism>
<protein>
    <submittedName>
        <fullName evidence="2">Uncharacterized protein</fullName>
    </submittedName>
</protein>
<keyword evidence="3" id="KW-1185">Reference proteome</keyword>
<name>A0A7X3MVY2_9HYPH</name>
<comment type="caution">
    <text evidence="2">The sequence shown here is derived from an EMBL/GenBank/DDBJ whole genome shotgun (WGS) entry which is preliminary data.</text>
</comment>
<dbReference type="RefSeq" id="WP_160887922.1">
    <property type="nucleotide sequence ID" value="NZ_WURB01000028.1"/>
</dbReference>
<dbReference type="AlphaFoldDB" id="A0A7X3MVY2"/>
<dbReference type="Proteomes" id="UP000436483">
    <property type="component" value="Unassembled WGS sequence"/>
</dbReference>
<sequence>MLTDPQLAMLKPLVEQCRHKGNAEDLTPPVPVDAHRNQHGSRSPSGLWLRRSLMAEAAGLSLVLVTVRLLSKCVTLSITILP</sequence>
<gene>
    <name evidence="2" type="ORF">GR328_22735</name>
</gene>
<accession>A0A7X3MVY2</accession>
<reference evidence="2 3" key="1">
    <citation type="submission" date="2019-12" db="EMBL/GenBank/DDBJ databases">
        <authorList>
            <person name="Yuan C.-G."/>
        </authorList>
    </citation>
    <scope>NUCLEOTIDE SEQUENCE [LARGE SCALE GENOMIC DNA]</scope>
    <source>
        <strain evidence="2 3">KCTC 23863</strain>
    </source>
</reference>
<evidence type="ECO:0000256" key="1">
    <source>
        <dbReference type="SAM" id="MobiDB-lite"/>
    </source>
</evidence>
<evidence type="ECO:0000313" key="2">
    <source>
        <dbReference type="EMBL" id="MXQ14219.1"/>
    </source>
</evidence>
<feature type="region of interest" description="Disordered" evidence="1">
    <location>
        <begin position="21"/>
        <end position="45"/>
    </location>
</feature>
<dbReference type="EMBL" id="WURB01000028">
    <property type="protein sequence ID" value="MXQ14219.1"/>
    <property type="molecule type" value="Genomic_DNA"/>
</dbReference>
<dbReference type="OrthoDB" id="9798237at2"/>
<reference evidence="2 3" key="2">
    <citation type="submission" date="2020-01" db="EMBL/GenBank/DDBJ databases">
        <title>Microvirga sp. nov., an arsenate reduction bacterium isolated from Tibet hotspring sediments.</title>
        <authorList>
            <person name="Xian W.-D."/>
            <person name="Li W.-J."/>
        </authorList>
    </citation>
    <scope>NUCLEOTIDE SEQUENCE [LARGE SCALE GENOMIC DNA]</scope>
    <source>
        <strain evidence="2 3">KCTC 23863</strain>
    </source>
</reference>
<evidence type="ECO:0000313" key="3">
    <source>
        <dbReference type="Proteomes" id="UP000436483"/>
    </source>
</evidence>